<gene>
    <name evidence="2" type="ORF">F0185_28285</name>
</gene>
<comment type="caution">
    <text evidence="2">The sequence shown here is derived from an EMBL/GenBank/DDBJ whole genome shotgun (WGS) entry which is preliminary data.</text>
</comment>
<evidence type="ECO:0000256" key="1">
    <source>
        <dbReference type="SAM" id="SignalP"/>
    </source>
</evidence>
<accession>A0ABX0LX61</accession>
<evidence type="ECO:0000313" key="3">
    <source>
        <dbReference type="Proteomes" id="UP000785613"/>
    </source>
</evidence>
<proteinExistence type="predicted"/>
<feature type="signal peptide" evidence="1">
    <location>
        <begin position="1"/>
        <end position="17"/>
    </location>
</feature>
<keyword evidence="1" id="KW-0732">Signal</keyword>
<protein>
    <submittedName>
        <fullName evidence="2">Uncharacterized protein</fullName>
    </submittedName>
</protein>
<reference evidence="2 3" key="1">
    <citation type="submission" date="2019-09" db="EMBL/GenBank/DDBJ databases">
        <title>Taxonomy of Antarctic Massilia spp.: description of Massilia rubra sp. nov., Massilia aquatica sp. nov., Massilia mucilaginosa sp. nov., Massilia frigida sp. nov. isolated from streams, lakes and regoliths.</title>
        <authorList>
            <person name="Holochova P."/>
            <person name="Sedlacek I."/>
            <person name="Kralova S."/>
            <person name="Maslanova I."/>
            <person name="Busse H.-J."/>
            <person name="Stankova E."/>
            <person name="Vrbovska V."/>
            <person name="Kovarovic V."/>
            <person name="Bartak M."/>
            <person name="Svec P."/>
            <person name="Pantucek R."/>
        </authorList>
    </citation>
    <scope>NUCLEOTIDE SEQUENCE [LARGE SCALE GENOMIC DNA]</scope>
    <source>
        <strain evidence="2 3">CCM 8692</strain>
    </source>
</reference>
<dbReference type="RefSeq" id="WP_167230695.1">
    <property type="nucleotide sequence ID" value="NZ_VUYU01000029.1"/>
</dbReference>
<keyword evidence="3" id="KW-1185">Reference proteome</keyword>
<feature type="chain" id="PRO_5046993429" evidence="1">
    <location>
        <begin position="18"/>
        <end position="155"/>
    </location>
</feature>
<organism evidence="2 3">
    <name type="scientific">Massilia rubra</name>
    <dbReference type="NCBI Taxonomy" id="2607910"/>
    <lineage>
        <taxon>Bacteria</taxon>
        <taxon>Pseudomonadati</taxon>
        <taxon>Pseudomonadota</taxon>
        <taxon>Betaproteobacteria</taxon>
        <taxon>Burkholderiales</taxon>
        <taxon>Oxalobacteraceae</taxon>
        <taxon>Telluria group</taxon>
        <taxon>Massilia</taxon>
    </lineage>
</organism>
<dbReference type="EMBL" id="VUYU01000029">
    <property type="protein sequence ID" value="NHZ37465.1"/>
    <property type="molecule type" value="Genomic_DNA"/>
</dbReference>
<dbReference type="Proteomes" id="UP000785613">
    <property type="component" value="Unassembled WGS sequence"/>
</dbReference>
<dbReference type="PROSITE" id="PS51257">
    <property type="entry name" value="PROKAR_LIPOPROTEIN"/>
    <property type="match status" value="1"/>
</dbReference>
<evidence type="ECO:0000313" key="2">
    <source>
        <dbReference type="EMBL" id="NHZ37465.1"/>
    </source>
</evidence>
<name>A0ABX0LX61_9BURK</name>
<sequence length="155" mass="16684">MMTMLKALLLCLALALAACDVSPAASDAPAPAYVAGTVIDGFRIVVAIKDTHPLLNEHEKKVSVYRDKQLLASTTYPDPGGFASLYVHRHAGRIYIVDGLGNGMTIDTVAGTVRAGIDADGDALDRVRPDRGTFRFADHPANEYAWFPAMPDQQK</sequence>